<dbReference type="InterPro" id="IPR020846">
    <property type="entry name" value="MFS_dom"/>
</dbReference>
<keyword evidence="7 9" id="KW-0472">Membrane</keyword>
<dbReference type="PRINTS" id="PR00171">
    <property type="entry name" value="SUGRTRNSPORT"/>
</dbReference>
<evidence type="ECO:0000256" key="7">
    <source>
        <dbReference type="ARBA" id="ARBA00023136"/>
    </source>
</evidence>
<accession>A0AA35XI57</accession>
<dbReference type="SUPFAM" id="SSF103473">
    <property type="entry name" value="MFS general substrate transporter"/>
    <property type="match status" value="1"/>
</dbReference>
<dbReference type="PANTHER" id="PTHR48021:SF1">
    <property type="entry name" value="GH07001P-RELATED"/>
    <property type="match status" value="1"/>
</dbReference>
<comment type="subcellular location">
    <subcellularLocation>
        <location evidence="1">Cell membrane</location>
        <topology evidence="1">Multi-pass membrane protein</topology>
    </subcellularLocation>
</comment>
<dbReference type="Gene3D" id="1.20.1250.20">
    <property type="entry name" value="MFS general substrate transporter like domains"/>
    <property type="match status" value="1"/>
</dbReference>
<feature type="transmembrane region" description="Helical" evidence="9">
    <location>
        <begin position="233"/>
        <end position="254"/>
    </location>
</feature>
<evidence type="ECO:0000256" key="1">
    <source>
        <dbReference type="ARBA" id="ARBA00004651"/>
    </source>
</evidence>
<keyword evidence="5 9" id="KW-0812">Transmembrane</keyword>
<evidence type="ECO:0000256" key="9">
    <source>
        <dbReference type="SAM" id="Phobius"/>
    </source>
</evidence>
<protein>
    <submittedName>
        <fullName evidence="11">Facilitated trehalose transporter Tret1</fullName>
    </submittedName>
</protein>
<dbReference type="GO" id="GO:0022857">
    <property type="term" value="F:transmembrane transporter activity"/>
    <property type="evidence" value="ECO:0007669"/>
    <property type="project" value="InterPro"/>
</dbReference>
<sequence>MGGVRVTKPSLSQNPKMTSVVNTFTDPGEENADEFRNILQQERHQTSYGSVQTTTIRGRERIWSTCVSTLVASVPALLIGYTIVFPSSALLVLMGDWREGHLPSKAYLFNTELADVFGALAPLGALLGGPVGGWISDHWGRKCGLMFCGVPYLIGYLMLSYAHYSSTATAFKTLLLIGRFFSGFGMGWASSTASIYIGEISSSRLRGLFGTIMQLFITLGVFVGYGLSAFLPYYHISLAAAVIITGFFPLGLWLKETPRWLLANRQAQPAFFALKWLRGPHYDIGSELETMKLSLTENHESGVWREFKRKSVLVPFVTLLLVFFFQQIGGLNAQAAYATVIFRDAGVNHPQLASAMCGGVSGLVGNVIAGVLVDKMGRKPLLFVSGIGMGIGSTLLGVHFYITRPSLCSGSGMEFSGVGAGDDTSCNGQYGPLAIVSLITYNFLFGIGWASVPWVLLPELLPLKVRGIGGGFAVLVNWTTSALVTGTYLSYVKAVTVWFGWWSFGLLNFMSVAFAAFALVETKGKSLESIQAAFEKKWSM</sequence>
<feature type="domain" description="Major facilitator superfamily (MFS) profile" evidence="10">
    <location>
        <begin position="68"/>
        <end position="523"/>
    </location>
</feature>
<dbReference type="InterPro" id="IPR050549">
    <property type="entry name" value="MFS_Trehalose_Transporter"/>
</dbReference>
<evidence type="ECO:0000313" key="12">
    <source>
        <dbReference type="Proteomes" id="UP001174909"/>
    </source>
</evidence>
<dbReference type="InterPro" id="IPR036259">
    <property type="entry name" value="MFS_trans_sf"/>
</dbReference>
<feature type="transmembrane region" description="Helical" evidence="9">
    <location>
        <begin position="67"/>
        <end position="93"/>
    </location>
</feature>
<gene>
    <name evidence="11" type="ORF">GBAR_LOCUS29107</name>
</gene>
<dbReference type="Proteomes" id="UP001174909">
    <property type="component" value="Unassembled WGS sequence"/>
</dbReference>
<keyword evidence="4" id="KW-0762">Sugar transport</keyword>
<evidence type="ECO:0000256" key="6">
    <source>
        <dbReference type="ARBA" id="ARBA00022989"/>
    </source>
</evidence>
<feature type="transmembrane region" description="Helical" evidence="9">
    <location>
        <begin position="176"/>
        <end position="196"/>
    </location>
</feature>
<dbReference type="GO" id="GO:0005886">
    <property type="term" value="C:plasma membrane"/>
    <property type="evidence" value="ECO:0007669"/>
    <property type="project" value="UniProtKB-SubCell"/>
</dbReference>
<proteinExistence type="inferred from homology"/>
<feature type="transmembrane region" description="Helical" evidence="9">
    <location>
        <begin position="468"/>
        <end position="489"/>
    </location>
</feature>
<evidence type="ECO:0000256" key="2">
    <source>
        <dbReference type="ARBA" id="ARBA00022448"/>
    </source>
</evidence>
<dbReference type="PROSITE" id="PS00217">
    <property type="entry name" value="SUGAR_TRANSPORT_2"/>
    <property type="match status" value="1"/>
</dbReference>
<evidence type="ECO:0000259" key="10">
    <source>
        <dbReference type="PROSITE" id="PS50850"/>
    </source>
</evidence>
<dbReference type="Pfam" id="PF00083">
    <property type="entry name" value="Sugar_tr"/>
    <property type="match status" value="1"/>
</dbReference>
<dbReference type="InterPro" id="IPR005829">
    <property type="entry name" value="Sugar_transporter_CS"/>
</dbReference>
<feature type="transmembrane region" description="Helical" evidence="9">
    <location>
        <begin position="380"/>
        <end position="402"/>
    </location>
</feature>
<feature type="transmembrane region" description="Helical" evidence="9">
    <location>
        <begin position="143"/>
        <end position="164"/>
    </location>
</feature>
<feature type="transmembrane region" description="Helical" evidence="9">
    <location>
        <begin position="352"/>
        <end position="373"/>
    </location>
</feature>
<dbReference type="AlphaFoldDB" id="A0AA35XI57"/>
<feature type="transmembrane region" description="Helical" evidence="9">
    <location>
        <begin position="501"/>
        <end position="520"/>
    </location>
</feature>
<evidence type="ECO:0000313" key="11">
    <source>
        <dbReference type="EMBL" id="CAI8053231.1"/>
    </source>
</evidence>
<feature type="transmembrane region" description="Helical" evidence="9">
    <location>
        <begin position="433"/>
        <end position="456"/>
    </location>
</feature>
<dbReference type="PANTHER" id="PTHR48021">
    <property type="match status" value="1"/>
</dbReference>
<feature type="transmembrane region" description="Helical" evidence="9">
    <location>
        <begin position="312"/>
        <end position="332"/>
    </location>
</feature>
<dbReference type="InterPro" id="IPR003663">
    <property type="entry name" value="Sugar/inositol_transpt"/>
</dbReference>
<evidence type="ECO:0000256" key="4">
    <source>
        <dbReference type="ARBA" id="ARBA00022597"/>
    </source>
</evidence>
<evidence type="ECO:0000256" key="3">
    <source>
        <dbReference type="ARBA" id="ARBA00022475"/>
    </source>
</evidence>
<dbReference type="EMBL" id="CASHTH010004078">
    <property type="protein sequence ID" value="CAI8053231.1"/>
    <property type="molecule type" value="Genomic_DNA"/>
</dbReference>
<dbReference type="InterPro" id="IPR005828">
    <property type="entry name" value="MFS_sugar_transport-like"/>
</dbReference>
<dbReference type="PROSITE" id="PS00216">
    <property type="entry name" value="SUGAR_TRANSPORT_1"/>
    <property type="match status" value="2"/>
</dbReference>
<feature type="transmembrane region" description="Helical" evidence="9">
    <location>
        <begin position="113"/>
        <end position="136"/>
    </location>
</feature>
<keyword evidence="3" id="KW-1003">Cell membrane</keyword>
<comment type="similarity">
    <text evidence="8">Belongs to the major facilitator superfamily. Sugar transporter (TC 2.A.1.1) family.</text>
</comment>
<reference evidence="11" key="1">
    <citation type="submission" date="2023-03" db="EMBL/GenBank/DDBJ databases">
        <authorList>
            <person name="Steffen K."/>
            <person name="Cardenas P."/>
        </authorList>
    </citation>
    <scope>NUCLEOTIDE SEQUENCE</scope>
</reference>
<keyword evidence="6 9" id="KW-1133">Transmembrane helix</keyword>
<evidence type="ECO:0000256" key="5">
    <source>
        <dbReference type="ARBA" id="ARBA00022692"/>
    </source>
</evidence>
<dbReference type="NCBIfam" id="TIGR00879">
    <property type="entry name" value="SP"/>
    <property type="match status" value="1"/>
</dbReference>
<keyword evidence="12" id="KW-1185">Reference proteome</keyword>
<feature type="transmembrane region" description="Helical" evidence="9">
    <location>
        <begin position="208"/>
        <end position="227"/>
    </location>
</feature>
<name>A0AA35XI57_GEOBA</name>
<organism evidence="11 12">
    <name type="scientific">Geodia barretti</name>
    <name type="common">Barrett's horny sponge</name>
    <dbReference type="NCBI Taxonomy" id="519541"/>
    <lineage>
        <taxon>Eukaryota</taxon>
        <taxon>Metazoa</taxon>
        <taxon>Porifera</taxon>
        <taxon>Demospongiae</taxon>
        <taxon>Heteroscleromorpha</taxon>
        <taxon>Tetractinellida</taxon>
        <taxon>Astrophorina</taxon>
        <taxon>Geodiidae</taxon>
        <taxon>Geodia</taxon>
    </lineage>
</organism>
<dbReference type="FunFam" id="1.20.1250.20:FF:000218">
    <property type="entry name" value="facilitated trehalose transporter Tret1"/>
    <property type="match status" value="1"/>
</dbReference>
<evidence type="ECO:0000256" key="8">
    <source>
        <dbReference type="RuleBase" id="RU003346"/>
    </source>
</evidence>
<keyword evidence="2 8" id="KW-0813">Transport</keyword>
<dbReference type="PROSITE" id="PS50850">
    <property type="entry name" value="MFS"/>
    <property type="match status" value="1"/>
</dbReference>
<comment type="caution">
    <text evidence="11">The sequence shown here is derived from an EMBL/GenBank/DDBJ whole genome shotgun (WGS) entry which is preliminary data.</text>
</comment>